<evidence type="ECO:0000313" key="2">
    <source>
        <dbReference type="WBParaSite" id="nRc.2.0.1.t10302-RA"/>
    </source>
</evidence>
<protein>
    <submittedName>
        <fullName evidence="2">Uncharacterized protein</fullName>
    </submittedName>
</protein>
<proteinExistence type="predicted"/>
<dbReference type="WBParaSite" id="nRc.2.0.1.t10302-RA">
    <property type="protein sequence ID" value="nRc.2.0.1.t10302-RA"/>
    <property type="gene ID" value="nRc.2.0.1.g10302"/>
</dbReference>
<evidence type="ECO:0000313" key="1">
    <source>
        <dbReference type="Proteomes" id="UP000887565"/>
    </source>
</evidence>
<organism evidence="1 2">
    <name type="scientific">Romanomermis culicivorax</name>
    <name type="common">Nematode worm</name>
    <dbReference type="NCBI Taxonomy" id="13658"/>
    <lineage>
        <taxon>Eukaryota</taxon>
        <taxon>Metazoa</taxon>
        <taxon>Ecdysozoa</taxon>
        <taxon>Nematoda</taxon>
        <taxon>Enoplea</taxon>
        <taxon>Dorylaimia</taxon>
        <taxon>Mermithida</taxon>
        <taxon>Mermithoidea</taxon>
        <taxon>Mermithidae</taxon>
        <taxon>Romanomermis</taxon>
    </lineage>
</organism>
<keyword evidence="1" id="KW-1185">Reference proteome</keyword>
<dbReference type="Proteomes" id="UP000887565">
    <property type="component" value="Unplaced"/>
</dbReference>
<sequence>MKDCRYLSHLSKSLIATFLKCLIKASLYPDKILPLMYESVKKKIGSEINKETDLVFTWDI</sequence>
<dbReference type="AlphaFoldDB" id="A0A915I8V7"/>
<name>A0A915I8V7_ROMCU</name>
<reference evidence="2" key="1">
    <citation type="submission" date="2022-11" db="UniProtKB">
        <authorList>
            <consortium name="WormBaseParasite"/>
        </authorList>
    </citation>
    <scope>IDENTIFICATION</scope>
</reference>
<accession>A0A915I8V7</accession>